<evidence type="ECO:0000256" key="1">
    <source>
        <dbReference type="ARBA" id="ARBA00004651"/>
    </source>
</evidence>
<keyword evidence="6 10" id="KW-1133">Transmembrane helix</keyword>
<evidence type="ECO:0000256" key="8">
    <source>
        <dbReference type="ARBA" id="ARBA00023170"/>
    </source>
</evidence>
<dbReference type="KEGG" id="dci:113467721"/>
<evidence type="ECO:0000256" key="2">
    <source>
        <dbReference type="ARBA" id="ARBA00022475"/>
    </source>
</evidence>
<evidence type="ECO:0000313" key="12">
    <source>
        <dbReference type="RefSeq" id="XP_026679869.1"/>
    </source>
</evidence>
<dbReference type="PANTHER" id="PTHR21137:SF35">
    <property type="entry name" value="ODORANT RECEPTOR 19A-RELATED"/>
    <property type="match status" value="1"/>
</dbReference>
<evidence type="ECO:0000313" key="11">
    <source>
        <dbReference type="Proteomes" id="UP000079169"/>
    </source>
</evidence>
<dbReference type="PANTHER" id="PTHR21137">
    <property type="entry name" value="ODORANT RECEPTOR"/>
    <property type="match status" value="1"/>
</dbReference>
<dbReference type="PaxDb" id="121845-A0A3Q0IUE8"/>
<name>A0A3Q0IUE8_DIACI</name>
<evidence type="ECO:0000256" key="7">
    <source>
        <dbReference type="ARBA" id="ARBA00023136"/>
    </source>
</evidence>
<feature type="transmembrane region" description="Helical" evidence="10">
    <location>
        <begin position="122"/>
        <end position="140"/>
    </location>
</feature>
<accession>A0A3Q0IUE8</accession>
<dbReference type="Proteomes" id="UP000079169">
    <property type="component" value="Unplaced"/>
</dbReference>
<dbReference type="RefSeq" id="XP_026679869.1">
    <property type="nucleotide sequence ID" value="XM_026824068.1"/>
</dbReference>
<dbReference type="GeneID" id="113467721"/>
<keyword evidence="3 10" id="KW-0716">Sensory transduction</keyword>
<dbReference type="STRING" id="121845.A0A3Q0IUE8"/>
<keyword evidence="11" id="KW-1185">Reference proteome</keyword>
<dbReference type="Pfam" id="PF02949">
    <property type="entry name" value="7tm_6"/>
    <property type="match status" value="1"/>
</dbReference>
<evidence type="ECO:0000256" key="4">
    <source>
        <dbReference type="ARBA" id="ARBA00022692"/>
    </source>
</evidence>
<evidence type="ECO:0000256" key="6">
    <source>
        <dbReference type="ARBA" id="ARBA00022989"/>
    </source>
</evidence>
<dbReference type="GO" id="GO:0007165">
    <property type="term" value="P:signal transduction"/>
    <property type="evidence" value="ECO:0007669"/>
    <property type="project" value="UniProtKB-KW"/>
</dbReference>
<dbReference type="GO" id="GO:0004984">
    <property type="term" value="F:olfactory receptor activity"/>
    <property type="evidence" value="ECO:0007669"/>
    <property type="project" value="InterPro"/>
</dbReference>
<keyword evidence="5 10" id="KW-0552">Olfaction</keyword>
<organism evidence="11 12">
    <name type="scientific">Diaphorina citri</name>
    <name type="common">Asian citrus psyllid</name>
    <dbReference type="NCBI Taxonomy" id="121845"/>
    <lineage>
        <taxon>Eukaryota</taxon>
        <taxon>Metazoa</taxon>
        <taxon>Ecdysozoa</taxon>
        <taxon>Arthropoda</taxon>
        <taxon>Hexapoda</taxon>
        <taxon>Insecta</taxon>
        <taxon>Pterygota</taxon>
        <taxon>Neoptera</taxon>
        <taxon>Paraneoptera</taxon>
        <taxon>Hemiptera</taxon>
        <taxon>Sternorrhyncha</taxon>
        <taxon>Psylloidea</taxon>
        <taxon>Psyllidae</taxon>
        <taxon>Diaphorininae</taxon>
        <taxon>Diaphorina</taxon>
    </lineage>
</organism>
<keyword evidence="9 10" id="KW-0807">Transducer</keyword>
<feature type="transmembrane region" description="Helical" evidence="10">
    <location>
        <begin position="191"/>
        <end position="216"/>
    </location>
</feature>
<evidence type="ECO:0000256" key="5">
    <source>
        <dbReference type="ARBA" id="ARBA00022725"/>
    </source>
</evidence>
<keyword evidence="2" id="KW-1003">Cell membrane</keyword>
<keyword evidence="4 10" id="KW-0812">Transmembrane</keyword>
<dbReference type="GO" id="GO:0005886">
    <property type="term" value="C:plasma membrane"/>
    <property type="evidence" value="ECO:0007669"/>
    <property type="project" value="UniProtKB-SubCell"/>
</dbReference>
<dbReference type="AlphaFoldDB" id="A0A3Q0IUE8"/>
<proteinExistence type="inferred from homology"/>
<comment type="caution">
    <text evidence="10">Lacks conserved residue(s) required for the propagation of feature annotation.</text>
</comment>
<protein>
    <recommendedName>
        <fullName evidence="10">Odorant receptor</fullName>
    </recommendedName>
</protein>
<reference evidence="12" key="1">
    <citation type="submission" date="2025-08" db="UniProtKB">
        <authorList>
            <consortium name="RefSeq"/>
        </authorList>
    </citation>
    <scope>IDENTIFICATION</scope>
</reference>
<evidence type="ECO:0000256" key="3">
    <source>
        <dbReference type="ARBA" id="ARBA00022606"/>
    </source>
</evidence>
<dbReference type="GO" id="GO:0005549">
    <property type="term" value="F:odorant binding"/>
    <property type="evidence" value="ECO:0007669"/>
    <property type="project" value="InterPro"/>
</dbReference>
<dbReference type="InterPro" id="IPR004117">
    <property type="entry name" value="7tm6_olfct_rcpt"/>
</dbReference>
<evidence type="ECO:0000256" key="9">
    <source>
        <dbReference type="ARBA" id="ARBA00023224"/>
    </source>
</evidence>
<gene>
    <name evidence="12" type="primary">LOC113467721</name>
</gene>
<comment type="subcellular location">
    <subcellularLocation>
        <location evidence="1 10">Cell membrane</location>
        <topology evidence="1 10">Multi-pass membrane protein</topology>
    </subcellularLocation>
</comment>
<comment type="similarity">
    <text evidence="10">Belongs to the insect chemoreceptor superfamily. Heteromeric odorant receptor channel (TC 1.A.69) family.</text>
</comment>
<sequence length="466" mass="54940">MSFSFGFRLLYKTLEIIGFVNRVQLRYSWLNKLKTLRHMMFHIFTAAGMISHFISTTCVARRYMPEFYQRLFEDITSCVYYFDCMFYLLNYDRIHALIKFMDTSFCYANDKVVTTCVRRMRLLFIVVLIRNTITMIAVVAETQKPVSQEEIDVLAELYQDKYPERRVPVRYWLPFIDESESWYFEAILTFAFYQFTMVAVMANVCICSIPMIVLVINAQYTILAEYVEKIGHEHRDEEGRRIRYTNIITNEIVYVEEEGRNQGSRRYEEKPAADIVKDNEIIYVRELSEQNEPRKQIQVKGDMAEEEYQQDYFRQVLQFHQMMMDFQGELLDMYHPFLTAKVLLYNLTTALCIYQVTSNPTSFSESRKFKVICELIGVAQGFYLICFCSERLDDCHGKLRQAVARADWGRSSPKIRKALQVLLTMAQTPNHMEILGGVLVISNAYYQGMVQFAYSFVNFMKLKMSA</sequence>
<evidence type="ECO:0000256" key="10">
    <source>
        <dbReference type="RuleBase" id="RU351113"/>
    </source>
</evidence>
<keyword evidence="7 10" id="KW-0472">Membrane</keyword>
<keyword evidence="8 10" id="KW-0675">Receptor</keyword>
<feature type="transmembrane region" description="Helical" evidence="10">
    <location>
        <begin position="39"/>
        <end position="60"/>
    </location>
</feature>